<evidence type="ECO:0000256" key="5">
    <source>
        <dbReference type="ARBA" id="ARBA00023163"/>
    </source>
</evidence>
<dbReference type="GO" id="GO:0006355">
    <property type="term" value="P:regulation of DNA-templated transcription"/>
    <property type="evidence" value="ECO:0007669"/>
    <property type="project" value="InterPro"/>
</dbReference>
<dbReference type="Gene3D" id="1.10.10.10">
    <property type="entry name" value="Winged helix-like DNA-binding domain superfamily/Winged helix DNA-binding domain"/>
    <property type="match status" value="1"/>
</dbReference>
<dbReference type="CDD" id="cd00383">
    <property type="entry name" value="trans_reg_C"/>
    <property type="match status" value="1"/>
</dbReference>
<dbReference type="GO" id="GO:0000156">
    <property type="term" value="F:phosphorelay response regulator activity"/>
    <property type="evidence" value="ECO:0007669"/>
    <property type="project" value="TreeGrafter"/>
</dbReference>
<sequence>MAVVLVVEDDPVVRAAMIRDLTARDWVVRSVGTALASLREVAEHPPEVIILDLGLPDLDGGETLKMIRGVSNVPTIVATARDDEGEIVRLLRAGADDYIVKPFSSEHLNARIEAVLRRARGPQPAQLLEIAGLRIDLGSRVSTLDGAELELTRREFDLLAYLAARPGRVVPRRELLAQVWRQSYGDDQTIDVHLSWLRRKLGESAAEPRFLHTVRGVGVKLVEPE</sequence>
<dbReference type="PANTHER" id="PTHR48111:SF4">
    <property type="entry name" value="DNA-BINDING DUAL TRANSCRIPTIONAL REGULATOR OMPR"/>
    <property type="match status" value="1"/>
</dbReference>
<keyword evidence="4 7" id="KW-0238">DNA-binding</keyword>
<dbReference type="InterPro" id="IPR011006">
    <property type="entry name" value="CheY-like_superfamily"/>
</dbReference>
<evidence type="ECO:0000256" key="6">
    <source>
        <dbReference type="PROSITE-ProRule" id="PRU00169"/>
    </source>
</evidence>
<dbReference type="SUPFAM" id="SSF52172">
    <property type="entry name" value="CheY-like"/>
    <property type="match status" value="1"/>
</dbReference>
<name>A0A4R4YXT0_9PSEU</name>
<evidence type="ECO:0000256" key="3">
    <source>
        <dbReference type="ARBA" id="ARBA00023015"/>
    </source>
</evidence>
<dbReference type="SMART" id="SM00448">
    <property type="entry name" value="REC"/>
    <property type="match status" value="1"/>
</dbReference>
<comment type="caution">
    <text evidence="10">The sequence shown here is derived from an EMBL/GenBank/DDBJ whole genome shotgun (WGS) entry which is preliminary data.</text>
</comment>
<dbReference type="InterPro" id="IPR036388">
    <property type="entry name" value="WH-like_DNA-bd_sf"/>
</dbReference>
<dbReference type="PROSITE" id="PS50110">
    <property type="entry name" value="RESPONSE_REGULATORY"/>
    <property type="match status" value="1"/>
</dbReference>
<dbReference type="Pfam" id="PF00486">
    <property type="entry name" value="Trans_reg_C"/>
    <property type="match status" value="1"/>
</dbReference>
<dbReference type="AlphaFoldDB" id="A0A4R4YXT0"/>
<dbReference type="GO" id="GO:0000976">
    <property type="term" value="F:transcription cis-regulatory region binding"/>
    <property type="evidence" value="ECO:0007669"/>
    <property type="project" value="TreeGrafter"/>
</dbReference>
<keyword evidence="3" id="KW-0805">Transcription regulation</keyword>
<dbReference type="Proteomes" id="UP000294947">
    <property type="component" value="Unassembled WGS sequence"/>
</dbReference>
<dbReference type="RefSeq" id="WP_132486283.1">
    <property type="nucleotide sequence ID" value="NZ_SMKW01000021.1"/>
</dbReference>
<evidence type="ECO:0000313" key="11">
    <source>
        <dbReference type="Proteomes" id="UP000294947"/>
    </source>
</evidence>
<accession>A0A4R4YXT0</accession>
<dbReference type="EMBL" id="SMKW01000021">
    <property type="protein sequence ID" value="TDD50305.1"/>
    <property type="molecule type" value="Genomic_DNA"/>
</dbReference>
<feature type="DNA-binding region" description="OmpR/PhoB-type" evidence="7">
    <location>
        <begin position="125"/>
        <end position="223"/>
    </location>
</feature>
<dbReference type="OrthoDB" id="4527530at2"/>
<proteinExistence type="predicted"/>
<keyword evidence="5" id="KW-0804">Transcription</keyword>
<dbReference type="Gene3D" id="3.40.50.2300">
    <property type="match status" value="1"/>
</dbReference>
<gene>
    <name evidence="10" type="ORF">E1288_17290</name>
</gene>
<dbReference type="SMART" id="SM00862">
    <property type="entry name" value="Trans_reg_C"/>
    <property type="match status" value="1"/>
</dbReference>
<dbReference type="GO" id="GO:0032993">
    <property type="term" value="C:protein-DNA complex"/>
    <property type="evidence" value="ECO:0007669"/>
    <property type="project" value="TreeGrafter"/>
</dbReference>
<evidence type="ECO:0000259" key="9">
    <source>
        <dbReference type="PROSITE" id="PS51755"/>
    </source>
</evidence>
<dbReference type="PROSITE" id="PS51755">
    <property type="entry name" value="OMPR_PHOB"/>
    <property type="match status" value="1"/>
</dbReference>
<evidence type="ECO:0000256" key="7">
    <source>
        <dbReference type="PROSITE-ProRule" id="PRU01091"/>
    </source>
</evidence>
<organism evidence="10 11">
    <name type="scientific">Saccharopolyspora elongata</name>
    <dbReference type="NCBI Taxonomy" id="2530387"/>
    <lineage>
        <taxon>Bacteria</taxon>
        <taxon>Bacillati</taxon>
        <taxon>Actinomycetota</taxon>
        <taxon>Actinomycetes</taxon>
        <taxon>Pseudonocardiales</taxon>
        <taxon>Pseudonocardiaceae</taxon>
        <taxon>Saccharopolyspora</taxon>
    </lineage>
</organism>
<dbReference type="GO" id="GO:0005829">
    <property type="term" value="C:cytosol"/>
    <property type="evidence" value="ECO:0007669"/>
    <property type="project" value="TreeGrafter"/>
</dbReference>
<evidence type="ECO:0000313" key="10">
    <source>
        <dbReference type="EMBL" id="TDD50305.1"/>
    </source>
</evidence>
<dbReference type="Pfam" id="PF00072">
    <property type="entry name" value="Response_reg"/>
    <property type="match status" value="1"/>
</dbReference>
<keyword evidence="1 6" id="KW-0597">Phosphoprotein</keyword>
<dbReference type="Gene3D" id="6.10.250.690">
    <property type="match status" value="1"/>
</dbReference>
<feature type="domain" description="OmpR/PhoB-type" evidence="9">
    <location>
        <begin position="125"/>
        <end position="223"/>
    </location>
</feature>
<keyword evidence="11" id="KW-1185">Reference proteome</keyword>
<dbReference type="FunFam" id="1.10.10.10:FF:000018">
    <property type="entry name" value="DNA-binding response regulator ResD"/>
    <property type="match status" value="1"/>
</dbReference>
<dbReference type="InterPro" id="IPR039420">
    <property type="entry name" value="WalR-like"/>
</dbReference>
<dbReference type="InterPro" id="IPR001789">
    <property type="entry name" value="Sig_transdc_resp-reg_receiver"/>
</dbReference>
<dbReference type="PANTHER" id="PTHR48111">
    <property type="entry name" value="REGULATOR OF RPOS"/>
    <property type="match status" value="1"/>
</dbReference>
<keyword evidence="2" id="KW-0902">Two-component regulatory system</keyword>
<feature type="domain" description="Response regulatory" evidence="8">
    <location>
        <begin position="3"/>
        <end position="116"/>
    </location>
</feature>
<protein>
    <submittedName>
        <fullName evidence="10">Response regulator transcription factor</fullName>
    </submittedName>
</protein>
<feature type="modified residue" description="4-aspartylphosphate" evidence="6">
    <location>
        <position position="52"/>
    </location>
</feature>
<dbReference type="InterPro" id="IPR001867">
    <property type="entry name" value="OmpR/PhoB-type_DNA-bd"/>
</dbReference>
<evidence type="ECO:0000256" key="1">
    <source>
        <dbReference type="ARBA" id="ARBA00022553"/>
    </source>
</evidence>
<evidence type="ECO:0000259" key="8">
    <source>
        <dbReference type="PROSITE" id="PS50110"/>
    </source>
</evidence>
<evidence type="ECO:0000256" key="4">
    <source>
        <dbReference type="ARBA" id="ARBA00023125"/>
    </source>
</evidence>
<evidence type="ECO:0000256" key="2">
    <source>
        <dbReference type="ARBA" id="ARBA00023012"/>
    </source>
</evidence>
<reference evidence="10 11" key="1">
    <citation type="submission" date="2019-03" db="EMBL/GenBank/DDBJ databases">
        <title>Draft genome sequences of novel Actinobacteria.</title>
        <authorList>
            <person name="Sahin N."/>
            <person name="Ay H."/>
            <person name="Saygin H."/>
        </authorList>
    </citation>
    <scope>NUCLEOTIDE SEQUENCE [LARGE SCALE GENOMIC DNA]</scope>
    <source>
        <strain evidence="10 11">7K502</strain>
    </source>
</reference>